<dbReference type="Gene3D" id="3.40.50.300">
    <property type="entry name" value="P-loop containing nucleotide triphosphate hydrolases"/>
    <property type="match status" value="1"/>
</dbReference>
<reference evidence="2" key="2">
    <citation type="submission" date="2015-01" db="EMBL/GenBank/DDBJ databases">
        <title>Evolutionary Origins and Diversification of the Mycorrhizal Mutualists.</title>
        <authorList>
            <consortium name="DOE Joint Genome Institute"/>
            <consortium name="Mycorrhizal Genomics Consortium"/>
            <person name="Kohler A."/>
            <person name="Kuo A."/>
            <person name="Nagy L.G."/>
            <person name="Floudas D."/>
            <person name="Copeland A."/>
            <person name="Barry K.W."/>
            <person name="Cichocki N."/>
            <person name="Veneault-Fourrey C."/>
            <person name="LaButti K."/>
            <person name="Lindquist E.A."/>
            <person name="Lipzen A."/>
            <person name="Lundell T."/>
            <person name="Morin E."/>
            <person name="Murat C."/>
            <person name="Riley R."/>
            <person name="Ohm R."/>
            <person name="Sun H."/>
            <person name="Tunlid A."/>
            <person name="Henrissat B."/>
            <person name="Grigoriev I.V."/>
            <person name="Hibbett D.S."/>
            <person name="Martin F."/>
        </authorList>
    </citation>
    <scope>NUCLEOTIDE SEQUENCE [LARGE SCALE GENOMIC DNA]</scope>
    <source>
        <strain evidence="2">MAFF 305830</strain>
    </source>
</reference>
<dbReference type="STRING" id="933852.A0A0C2VZS5"/>
<protein>
    <submittedName>
        <fullName evidence="1">Uncharacterized protein</fullName>
    </submittedName>
</protein>
<evidence type="ECO:0000313" key="1">
    <source>
        <dbReference type="EMBL" id="KIM19793.1"/>
    </source>
</evidence>
<dbReference type="InterPro" id="IPR027417">
    <property type="entry name" value="P-loop_NTPase"/>
</dbReference>
<proteinExistence type="predicted"/>
<gene>
    <name evidence="1" type="ORF">M408DRAFT_334265</name>
</gene>
<evidence type="ECO:0000313" key="2">
    <source>
        <dbReference type="Proteomes" id="UP000054097"/>
    </source>
</evidence>
<reference evidence="1 2" key="1">
    <citation type="submission" date="2014-04" db="EMBL/GenBank/DDBJ databases">
        <authorList>
            <consortium name="DOE Joint Genome Institute"/>
            <person name="Kuo A."/>
            <person name="Zuccaro A."/>
            <person name="Kohler A."/>
            <person name="Nagy L.G."/>
            <person name="Floudas D."/>
            <person name="Copeland A."/>
            <person name="Barry K.W."/>
            <person name="Cichocki N."/>
            <person name="Veneault-Fourrey C."/>
            <person name="LaButti K."/>
            <person name="Lindquist E.A."/>
            <person name="Lipzen A."/>
            <person name="Lundell T."/>
            <person name="Morin E."/>
            <person name="Murat C."/>
            <person name="Sun H."/>
            <person name="Tunlid A."/>
            <person name="Henrissat B."/>
            <person name="Grigoriev I.V."/>
            <person name="Hibbett D.S."/>
            <person name="Martin F."/>
            <person name="Nordberg H.P."/>
            <person name="Cantor M.N."/>
            <person name="Hua S.X."/>
        </authorList>
    </citation>
    <scope>NUCLEOTIDE SEQUENCE [LARGE SCALE GENOMIC DNA]</scope>
    <source>
        <strain evidence="1 2">MAFF 305830</strain>
    </source>
</reference>
<sequence length="102" mass="11470">MWVQRLLYTSNWSPYPVGTGIVYINEADKPVRRTAGDNGMQQGVGCEGVQQALLRMMKGRTVTVNAKLRSDRLSMGEGRRSRGVNMAKFIPGNVWIIAHMCW</sequence>
<accession>A0A0C2VZS5</accession>
<dbReference type="AlphaFoldDB" id="A0A0C2VZS5"/>
<dbReference type="Proteomes" id="UP000054097">
    <property type="component" value="Unassembled WGS sequence"/>
</dbReference>
<dbReference type="OrthoDB" id="1721884at2759"/>
<organism evidence="1 2">
    <name type="scientific">Serendipita vermifera MAFF 305830</name>
    <dbReference type="NCBI Taxonomy" id="933852"/>
    <lineage>
        <taxon>Eukaryota</taxon>
        <taxon>Fungi</taxon>
        <taxon>Dikarya</taxon>
        <taxon>Basidiomycota</taxon>
        <taxon>Agaricomycotina</taxon>
        <taxon>Agaricomycetes</taxon>
        <taxon>Sebacinales</taxon>
        <taxon>Serendipitaceae</taxon>
        <taxon>Serendipita</taxon>
    </lineage>
</organism>
<dbReference type="EMBL" id="KN824543">
    <property type="protein sequence ID" value="KIM19793.1"/>
    <property type="molecule type" value="Genomic_DNA"/>
</dbReference>
<keyword evidence="2" id="KW-1185">Reference proteome</keyword>
<dbReference type="HOGENOM" id="CLU_2279226_0_0_1"/>
<name>A0A0C2VZS5_SERVB</name>